<evidence type="ECO:0000313" key="1">
    <source>
        <dbReference type="EMBL" id="KAF1947869.1"/>
    </source>
</evidence>
<evidence type="ECO:0000313" key="2">
    <source>
        <dbReference type="Proteomes" id="UP000800038"/>
    </source>
</evidence>
<keyword evidence="2" id="KW-1185">Reference proteome</keyword>
<protein>
    <submittedName>
        <fullName evidence="1">Uncharacterized protein</fullName>
    </submittedName>
</protein>
<name>A0A6A5T824_9PLEO</name>
<dbReference type="OrthoDB" id="3696768at2759"/>
<proteinExistence type="predicted"/>
<dbReference type="AlphaFoldDB" id="A0A6A5T824"/>
<accession>A0A6A5T824</accession>
<dbReference type="Proteomes" id="UP000800038">
    <property type="component" value="Unassembled WGS sequence"/>
</dbReference>
<dbReference type="EMBL" id="ML975997">
    <property type="protein sequence ID" value="KAF1947869.1"/>
    <property type="molecule type" value="Genomic_DNA"/>
</dbReference>
<gene>
    <name evidence="1" type="ORF">EJ02DRAFT_417356</name>
</gene>
<sequence length="203" mass="23257">MAGKGAETEPQRRLAERRAVDRGSIDCFVASNVEIGHRELTQSNVDPMPNKEDMRRSLAPVVEGLYDMSLTMERLHNARVQDNIEAYRHFIDLAPITIIRDMMFAQDKEIDRQQERRDDLAALLDYCMKTHLVTSAATLKFMRRVQSANDLEAESLREMLVTSRKIGLEKYGICTRAGIFTEENTRDNIVHPAVFETERIDGD</sequence>
<reference evidence="1" key="1">
    <citation type="journal article" date="2020" name="Stud. Mycol.">
        <title>101 Dothideomycetes genomes: a test case for predicting lifestyles and emergence of pathogens.</title>
        <authorList>
            <person name="Haridas S."/>
            <person name="Albert R."/>
            <person name="Binder M."/>
            <person name="Bloem J."/>
            <person name="Labutti K."/>
            <person name="Salamov A."/>
            <person name="Andreopoulos B."/>
            <person name="Baker S."/>
            <person name="Barry K."/>
            <person name="Bills G."/>
            <person name="Bluhm B."/>
            <person name="Cannon C."/>
            <person name="Castanera R."/>
            <person name="Culley D."/>
            <person name="Daum C."/>
            <person name="Ezra D."/>
            <person name="Gonzalez J."/>
            <person name="Henrissat B."/>
            <person name="Kuo A."/>
            <person name="Liang C."/>
            <person name="Lipzen A."/>
            <person name="Lutzoni F."/>
            <person name="Magnuson J."/>
            <person name="Mondo S."/>
            <person name="Nolan M."/>
            <person name="Ohm R."/>
            <person name="Pangilinan J."/>
            <person name="Park H.-J."/>
            <person name="Ramirez L."/>
            <person name="Alfaro M."/>
            <person name="Sun H."/>
            <person name="Tritt A."/>
            <person name="Yoshinaga Y."/>
            <person name="Zwiers L.-H."/>
            <person name="Turgeon B."/>
            <person name="Goodwin S."/>
            <person name="Spatafora J."/>
            <person name="Crous P."/>
            <person name="Grigoriev I."/>
        </authorList>
    </citation>
    <scope>NUCLEOTIDE SEQUENCE</scope>
    <source>
        <strain evidence="1">CBS 161.51</strain>
    </source>
</reference>
<organism evidence="1 2">
    <name type="scientific">Clathrospora elynae</name>
    <dbReference type="NCBI Taxonomy" id="706981"/>
    <lineage>
        <taxon>Eukaryota</taxon>
        <taxon>Fungi</taxon>
        <taxon>Dikarya</taxon>
        <taxon>Ascomycota</taxon>
        <taxon>Pezizomycotina</taxon>
        <taxon>Dothideomycetes</taxon>
        <taxon>Pleosporomycetidae</taxon>
        <taxon>Pleosporales</taxon>
        <taxon>Diademaceae</taxon>
        <taxon>Clathrospora</taxon>
    </lineage>
</organism>